<accession>A0ABS4AL84</accession>
<dbReference type="Proteomes" id="UP000681594">
    <property type="component" value="Unassembled WGS sequence"/>
</dbReference>
<protein>
    <submittedName>
        <fullName evidence="1">Uncharacterized protein</fullName>
    </submittedName>
</protein>
<name>A0ABS4AL84_9PROT</name>
<evidence type="ECO:0000313" key="2">
    <source>
        <dbReference type="Proteomes" id="UP000681594"/>
    </source>
</evidence>
<proteinExistence type="predicted"/>
<sequence>MRFQGAIVREQGVTFAVVVVQRHVINNSAEANRAIASFRPVFPGMPVTLMAQDHQGRATYYGRSDISRFLAGVPVGAIPWREYTLN</sequence>
<dbReference type="EMBL" id="JAGIZB010000058">
    <property type="protein sequence ID" value="MBP0447785.1"/>
    <property type="molecule type" value="Genomic_DNA"/>
</dbReference>
<evidence type="ECO:0000313" key="1">
    <source>
        <dbReference type="EMBL" id="MBP0447785.1"/>
    </source>
</evidence>
<gene>
    <name evidence="1" type="ORF">J8J14_23855</name>
</gene>
<reference evidence="1 2" key="1">
    <citation type="submission" date="2021-03" db="EMBL/GenBank/DDBJ databases">
        <authorList>
            <person name="So Y."/>
        </authorList>
    </citation>
    <scope>NUCLEOTIDE SEQUENCE [LARGE SCALE GENOMIC DNA]</scope>
    <source>
        <strain evidence="1 2">SSH11</strain>
    </source>
</reference>
<organism evidence="1 2">
    <name type="scientific">Pararoseomonas baculiformis</name>
    <dbReference type="NCBI Taxonomy" id="2820812"/>
    <lineage>
        <taxon>Bacteria</taxon>
        <taxon>Pseudomonadati</taxon>
        <taxon>Pseudomonadota</taxon>
        <taxon>Alphaproteobacteria</taxon>
        <taxon>Acetobacterales</taxon>
        <taxon>Acetobacteraceae</taxon>
        <taxon>Pararoseomonas</taxon>
    </lineage>
</organism>
<dbReference type="RefSeq" id="WP_209382050.1">
    <property type="nucleotide sequence ID" value="NZ_JAGIZB010000058.1"/>
</dbReference>
<comment type="caution">
    <text evidence="1">The sequence shown here is derived from an EMBL/GenBank/DDBJ whole genome shotgun (WGS) entry which is preliminary data.</text>
</comment>
<keyword evidence="2" id="KW-1185">Reference proteome</keyword>